<gene>
    <name evidence="4" type="ORF">MNO81_25525</name>
</gene>
<feature type="transmembrane region" description="Helical" evidence="2">
    <location>
        <begin position="230"/>
        <end position="263"/>
    </location>
</feature>
<keyword evidence="5" id="KW-1185">Reference proteome</keyword>
<dbReference type="RefSeq" id="WP_278223429.1">
    <property type="nucleotide sequence ID" value="NZ_JAKZMO010000029.1"/>
</dbReference>
<reference evidence="4" key="1">
    <citation type="journal article" date="2023" name="Environ. Microbiol.">
        <title>The 2-methylpropene degradation pathway in Mycobacteriaceae family strains.</title>
        <authorList>
            <person name="Helbich S."/>
            <person name="Barrantes I."/>
            <person name="Dos Anjos Borges L.G."/>
            <person name="Pieper D.H."/>
            <person name="Vainshtein Y."/>
            <person name="Sohn K."/>
            <person name="Engesser K.H."/>
        </authorList>
    </citation>
    <scope>NUCLEOTIDE SEQUENCE</scope>
    <source>
        <strain evidence="4">IBE100</strain>
    </source>
</reference>
<feature type="region of interest" description="Disordered" evidence="1">
    <location>
        <begin position="1"/>
        <end position="104"/>
    </location>
</feature>
<evidence type="ECO:0000259" key="3">
    <source>
        <dbReference type="Pfam" id="PF25231"/>
    </source>
</evidence>
<evidence type="ECO:0000256" key="1">
    <source>
        <dbReference type="SAM" id="MobiDB-lite"/>
    </source>
</evidence>
<dbReference type="Pfam" id="PF25231">
    <property type="entry name" value="DUF7847"/>
    <property type="match status" value="1"/>
</dbReference>
<name>A0ABT6GXR2_MYCGU</name>
<dbReference type="EMBL" id="JAKZMO010000029">
    <property type="protein sequence ID" value="MDG5486168.1"/>
    <property type="molecule type" value="Genomic_DNA"/>
</dbReference>
<evidence type="ECO:0000313" key="5">
    <source>
        <dbReference type="Proteomes" id="UP001154266"/>
    </source>
</evidence>
<keyword evidence="2" id="KW-0812">Transmembrane</keyword>
<proteinExistence type="predicted"/>
<sequence length="338" mass="34337">MSDQPPPPPPPGGNYPPPPPGGNYPPPPPGGNYPPPPPGGNYPPPPGGGYAPPPPPPGGGYAPPPPPGGGYAPPPPSGPGGYGPQGGYPQMGAPGGYPPAPGPGFPGAQELNVGEAFSWAWNKFSKNAAALIVPALVYSVIVGVLVGAVYGLAFALAPTQTYESYGTSYSYEASFGFASFLALIVGYLILMVVAAAMQSAYLGGLLDIANGQPVTIGSFFKPRNVGSVIVATLIIGIAAGILSFCFIGGIAVSLFTLFATVIIVERNASPIDAIKQSFEITKNNFVPVILALLVIYAITIVGTLACLIGLIVAIPVAALFLVYTYRKLTNGQIAPLTP</sequence>
<comment type="caution">
    <text evidence="4">The sequence shown here is derived from an EMBL/GenBank/DDBJ whole genome shotgun (WGS) entry which is preliminary data.</text>
</comment>
<protein>
    <recommendedName>
        <fullName evidence="3">DUF7847 domain-containing protein</fullName>
    </recommendedName>
</protein>
<feature type="transmembrane region" description="Helical" evidence="2">
    <location>
        <begin position="128"/>
        <end position="153"/>
    </location>
</feature>
<evidence type="ECO:0000256" key="2">
    <source>
        <dbReference type="SAM" id="Phobius"/>
    </source>
</evidence>
<dbReference type="InterPro" id="IPR057169">
    <property type="entry name" value="DUF7847"/>
</dbReference>
<feature type="compositionally biased region" description="Pro residues" evidence="1">
    <location>
        <begin position="1"/>
        <end position="78"/>
    </location>
</feature>
<organism evidence="4 5">
    <name type="scientific">Mycolicibacterium gadium</name>
    <name type="common">Mycobacterium gadium</name>
    <dbReference type="NCBI Taxonomy" id="1794"/>
    <lineage>
        <taxon>Bacteria</taxon>
        <taxon>Bacillati</taxon>
        <taxon>Actinomycetota</taxon>
        <taxon>Actinomycetes</taxon>
        <taxon>Mycobacteriales</taxon>
        <taxon>Mycobacteriaceae</taxon>
        <taxon>Mycolicibacterium</taxon>
    </lineage>
</organism>
<accession>A0ABT6GXR2</accession>
<keyword evidence="2" id="KW-0472">Membrane</keyword>
<keyword evidence="2" id="KW-1133">Transmembrane helix</keyword>
<feature type="domain" description="DUF7847" evidence="3">
    <location>
        <begin position="125"/>
        <end position="316"/>
    </location>
</feature>
<feature type="transmembrane region" description="Helical" evidence="2">
    <location>
        <begin position="173"/>
        <end position="196"/>
    </location>
</feature>
<feature type="transmembrane region" description="Helical" evidence="2">
    <location>
        <begin position="289"/>
        <end position="322"/>
    </location>
</feature>
<evidence type="ECO:0000313" key="4">
    <source>
        <dbReference type="EMBL" id="MDG5486168.1"/>
    </source>
</evidence>
<dbReference type="Proteomes" id="UP001154266">
    <property type="component" value="Unassembled WGS sequence"/>
</dbReference>